<evidence type="ECO:0000313" key="1">
    <source>
        <dbReference type="EMBL" id="OIJ36237.1"/>
    </source>
</evidence>
<dbReference type="EMBL" id="MODZ01000004">
    <property type="protein sequence ID" value="OIJ36237.1"/>
    <property type="molecule type" value="Genomic_DNA"/>
</dbReference>
<dbReference type="PANTHER" id="PTHR12526:SF600">
    <property type="entry name" value="GLYCOSYL TRANSFERASE GROUP 1"/>
    <property type="match status" value="1"/>
</dbReference>
<gene>
    <name evidence="1" type="ORF">BK826_04100</name>
</gene>
<evidence type="ECO:0000313" key="2">
    <source>
        <dbReference type="Proteomes" id="UP000179540"/>
    </source>
</evidence>
<organism evidence="1 2">
    <name type="scientific">Rothia kristinae</name>
    <dbReference type="NCBI Taxonomy" id="37923"/>
    <lineage>
        <taxon>Bacteria</taxon>
        <taxon>Bacillati</taxon>
        <taxon>Actinomycetota</taxon>
        <taxon>Actinomycetes</taxon>
        <taxon>Micrococcales</taxon>
        <taxon>Micrococcaceae</taxon>
        <taxon>Rothia</taxon>
    </lineage>
</organism>
<dbReference type="SUPFAM" id="SSF53756">
    <property type="entry name" value="UDP-Glycosyltransferase/glycogen phosphorylase"/>
    <property type="match status" value="1"/>
</dbReference>
<protein>
    <recommendedName>
        <fullName evidence="3">D-inositol 3-phosphate glycosyltransferase</fullName>
    </recommendedName>
</protein>
<sequence length="413" mass="45331">MMRASRRQRVVMITPLVPEENPEHAGGVLISRTSRWLADRADVSVIVPDGPAVRRARPASWLRDVVILETPAQRSALRSRLSRFLETGRASRWMHHRLREDPAAVRLVREADVVDLQWQEQADLLRTIRRINPSARTVVTLHDVLSQQLSRAAQTSPRTGISRLLLTVYSRWAVGRVRRDERRLATGSGGPDALVVLSEKDAALLPRTPRVRILPPPVDLPAASTRSVEESAPPTILFVAYLARWSNEQGLRWFLREVLPGIRQQVPDVRMRIAGGGIRDTVRRDADETGAELLGFVPDLAEEYARADVAVVPLLQGAGVKFKTLDALAAEVPVVTTPVGAEGIGDDSWFAGVTSDPEAFADAVVSVLGNPASYRRRSEAVAAELRRRFGSEAAERALSTIHPDLSSPTGSAS</sequence>
<accession>A0A1S2N1N8</accession>
<dbReference type="Proteomes" id="UP000179540">
    <property type="component" value="Unassembled WGS sequence"/>
</dbReference>
<name>A0A1S2N1N8_9MICC</name>
<proteinExistence type="predicted"/>
<dbReference type="GO" id="GO:0016757">
    <property type="term" value="F:glycosyltransferase activity"/>
    <property type="evidence" value="ECO:0007669"/>
    <property type="project" value="TreeGrafter"/>
</dbReference>
<dbReference type="Gene3D" id="3.40.50.2000">
    <property type="entry name" value="Glycogen Phosphorylase B"/>
    <property type="match status" value="2"/>
</dbReference>
<dbReference type="Pfam" id="PF13692">
    <property type="entry name" value="Glyco_trans_1_4"/>
    <property type="match status" value="1"/>
</dbReference>
<evidence type="ECO:0008006" key="3">
    <source>
        <dbReference type="Google" id="ProtNLM"/>
    </source>
</evidence>
<dbReference type="OrthoDB" id="5142720at2"/>
<reference evidence="1 2" key="1">
    <citation type="submission" date="2016-10" db="EMBL/GenBank/DDBJ databases">
        <title>Draft genome sequence of strain LCT isolated from the Shenzhou X spacecraft of China.</title>
        <authorList>
            <person name="Huang B."/>
        </authorList>
    </citation>
    <scope>NUCLEOTIDE SEQUENCE [LARGE SCALE GENOMIC DNA]</scope>
    <source>
        <strain evidence="1 2">LCT-H5</strain>
    </source>
</reference>
<dbReference type="AlphaFoldDB" id="A0A1S2N1N8"/>
<dbReference type="PANTHER" id="PTHR12526">
    <property type="entry name" value="GLYCOSYLTRANSFERASE"/>
    <property type="match status" value="1"/>
</dbReference>
<comment type="caution">
    <text evidence="1">The sequence shown here is derived from an EMBL/GenBank/DDBJ whole genome shotgun (WGS) entry which is preliminary data.</text>
</comment>
<dbReference type="CDD" id="cd03801">
    <property type="entry name" value="GT4_PimA-like"/>
    <property type="match status" value="1"/>
</dbReference>